<organism evidence="1 2">
    <name type="scientific">Fodinicurvata halophila</name>
    <dbReference type="NCBI Taxonomy" id="1419723"/>
    <lineage>
        <taxon>Bacteria</taxon>
        <taxon>Pseudomonadati</taxon>
        <taxon>Pseudomonadota</taxon>
        <taxon>Alphaproteobacteria</taxon>
        <taxon>Rhodospirillales</taxon>
        <taxon>Rhodovibrionaceae</taxon>
        <taxon>Fodinicurvata</taxon>
    </lineage>
</organism>
<gene>
    <name evidence="1" type="ORF">ACFOW6_18130</name>
</gene>
<keyword evidence="2" id="KW-1185">Reference proteome</keyword>
<dbReference type="EMBL" id="JBHSCW010000021">
    <property type="protein sequence ID" value="MFC4353465.1"/>
    <property type="molecule type" value="Genomic_DNA"/>
</dbReference>
<proteinExistence type="predicted"/>
<evidence type="ECO:0000313" key="2">
    <source>
        <dbReference type="Proteomes" id="UP001595799"/>
    </source>
</evidence>
<protein>
    <submittedName>
        <fullName evidence="1">PD-(D/E)XK nuclease family protein</fullName>
    </submittedName>
</protein>
<dbReference type="Proteomes" id="UP001595799">
    <property type="component" value="Unassembled WGS sequence"/>
</dbReference>
<comment type="caution">
    <text evidence="1">The sequence shown here is derived from an EMBL/GenBank/DDBJ whole genome shotgun (WGS) entry which is preliminary data.</text>
</comment>
<evidence type="ECO:0000313" key="1">
    <source>
        <dbReference type="EMBL" id="MFC4353465.1"/>
    </source>
</evidence>
<reference evidence="2" key="1">
    <citation type="journal article" date="2019" name="Int. J. Syst. Evol. Microbiol.">
        <title>The Global Catalogue of Microorganisms (GCM) 10K type strain sequencing project: providing services to taxonomists for standard genome sequencing and annotation.</title>
        <authorList>
            <consortium name="The Broad Institute Genomics Platform"/>
            <consortium name="The Broad Institute Genome Sequencing Center for Infectious Disease"/>
            <person name="Wu L."/>
            <person name="Ma J."/>
        </authorList>
    </citation>
    <scope>NUCLEOTIDE SEQUENCE [LARGE SCALE GENOMIC DNA]</scope>
    <source>
        <strain evidence="2">CECT 8472</strain>
    </source>
</reference>
<dbReference type="Pfam" id="PF14281">
    <property type="entry name" value="PDDEXK_4"/>
    <property type="match status" value="1"/>
</dbReference>
<sequence length="340" mass="39044">MPETLFNRAPSEMSHSAFWAWFFDSLNATSGKRTALAPHAKKTLNELGLQNTEAEITIRTEVKSSKGSRYDITIESDNEKIIIENKVKSTPSNKQLQLYSDHGNNNKTTSGVLFSLAFDQDVRADLSWPYFGLDEMIIWLERAEGTHDISDEYLAFLKRERDYRYWISSAISSNDANETYKAFEEPSGQWLWMHQLCKGIGQDSSQIVRGTNNSGAPWTQIHFADAISAPKDCLFYRLDHDRNGYYLAIRQYNSQDHTTKRDGRLEHLSSSWKEAAEEENVPLTYKSPRNRRKNQNERTVVHLSFKDNKGPKAVLQAIPGIHKKFIKKLLNTGQYTVRTP</sequence>
<name>A0ABV8UQG3_9PROT</name>
<dbReference type="RefSeq" id="WP_382423836.1">
    <property type="nucleotide sequence ID" value="NZ_JBHSCW010000021.1"/>
</dbReference>
<accession>A0ABV8UQG3</accession>
<dbReference type="InterPro" id="IPR029470">
    <property type="entry name" value="PDDEXK_4"/>
</dbReference>